<proteinExistence type="inferred from homology"/>
<evidence type="ECO:0000256" key="7">
    <source>
        <dbReference type="ARBA" id="ARBA00022989"/>
    </source>
</evidence>
<dbReference type="Pfam" id="PF00528">
    <property type="entry name" value="BPD_transp_1"/>
    <property type="match status" value="1"/>
</dbReference>
<evidence type="ECO:0000313" key="11">
    <source>
        <dbReference type="EMBL" id="SHN33908.1"/>
    </source>
</evidence>
<feature type="transmembrane region" description="Helical" evidence="9">
    <location>
        <begin position="12"/>
        <end position="29"/>
    </location>
</feature>
<evidence type="ECO:0000256" key="3">
    <source>
        <dbReference type="ARBA" id="ARBA00022448"/>
    </source>
</evidence>
<dbReference type="Gene3D" id="1.10.3720.10">
    <property type="entry name" value="MetI-like"/>
    <property type="match status" value="1"/>
</dbReference>
<evidence type="ECO:0000256" key="4">
    <source>
        <dbReference type="ARBA" id="ARBA00022475"/>
    </source>
</evidence>
<gene>
    <name evidence="11" type="ORF">SAMN05216179_3482</name>
</gene>
<organism evidence="11 12">
    <name type="scientific">Gracilibacillus kekensis</name>
    <dbReference type="NCBI Taxonomy" id="1027249"/>
    <lineage>
        <taxon>Bacteria</taxon>
        <taxon>Bacillati</taxon>
        <taxon>Bacillota</taxon>
        <taxon>Bacilli</taxon>
        <taxon>Bacillales</taxon>
        <taxon>Bacillaceae</taxon>
        <taxon>Gracilibacillus</taxon>
    </lineage>
</organism>
<feature type="transmembrane region" description="Helical" evidence="9">
    <location>
        <begin position="191"/>
        <end position="214"/>
    </location>
</feature>
<dbReference type="Proteomes" id="UP000184184">
    <property type="component" value="Unassembled WGS sequence"/>
</dbReference>
<dbReference type="GO" id="GO:0005886">
    <property type="term" value="C:plasma membrane"/>
    <property type="evidence" value="ECO:0007669"/>
    <property type="project" value="UniProtKB-SubCell"/>
</dbReference>
<evidence type="ECO:0000259" key="10">
    <source>
        <dbReference type="PROSITE" id="PS50928"/>
    </source>
</evidence>
<dbReference type="AlphaFoldDB" id="A0A1M7QQW3"/>
<evidence type="ECO:0000256" key="9">
    <source>
        <dbReference type="RuleBase" id="RU363032"/>
    </source>
</evidence>
<comment type="similarity">
    <text evidence="2">Belongs to the binding-protein-dependent transport system permease family. MalFG subfamily.</text>
</comment>
<dbReference type="RefSeq" id="WP_073203089.1">
    <property type="nucleotide sequence ID" value="NZ_FRCZ01000008.1"/>
</dbReference>
<keyword evidence="3 9" id="KW-0813">Transport</keyword>
<feature type="domain" description="ABC transmembrane type-1" evidence="10">
    <location>
        <begin position="66"/>
        <end position="256"/>
    </location>
</feature>
<dbReference type="PROSITE" id="PS50928">
    <property type="entry name" value="ABC_TM1"/>
    <property type="match status" value="1"/>
</dbReference>
<feature type="transmembrane region" description="Helical" evidence="9">
    <location>
        <begin position="65"/>
        <end position="90"/>
    </location>
</feature>
<evidence type="ECO:0000256" key="5">
    <source>
        <dbReference type="ARBA" id="ARBA00022597"/>
    </source>
</evidence>
<keyword evidence="4" id="KW-1003">Cell membrane</keyword>
<evidence type="ECO:0000313" key="12">
    <source>
        <dbReference type="Proteomes" id="UP000184184"/>
    </source>
</evidence>
<dbReference type="InterPro" id="IPR035906">
    <property type="entry name" value="MetI-like_sf"/>
</dbReference>
<dbReference type="OrthoDB" id="9810086at2"/>
<keyword evidence="6 9" id="KW-0812">Transmembrane</keyword>
<dbReference type="EMBL" id="FRCZ01000008">
    <property type="protein sequence ID" value="SHN33908.1"/>
    <property type="molecule type" value="Genomic_DNA"/>
</dbReference>
<dbReference type="InterPro" id="IPR050901">
    <property type="entry name" value="BP-dep_ABC_trans_perm"/>
</dbReference>
<dbReference type="CDD" id="cd06261">
    <property type="entry name" value="TM_PBP2"/>
    <property type="match status" value="1"/>
</dbReference>
<dbReference type="STRING" id="1027249.SAMN05216179_3482"/>
<dbReference type="SUPFAM" id="SSF161098">
    <property type="entry name" value="MetI-like"/>
    <property type="match status" value="1"/>
</dbReference>
<feature type="transmembrane region" description="Helical" evidence="9">
    <location>
        <begin position="234"/>
        <end position="256"/>
    </location>
</feature>
<dbReference type="PANTHER" id="PTHR32243:SF50">
    <property type="entry name" value="MALTOSE_MALTODEXTRIN TRANSPORT SYSTEM PERMEASE PROTEIN MALG"/>
    <property type="match status" value="1"/>
</dbReference>
<sequence length="271" mass="30097">MKKLTSGGLTFLTYLLAFLFFFPILWVLITGFKSEGEAVIIPPTIAFKPTLENYQVIFDLGVVGYFLNSVTATLVSTLIALLIGVPAAYALTMYRVKRRDDILFWIISTRFLPIAGVIIPLYLIFKNLNLLDSLTGLIILYAGMNIPLIIWMMRSFFNDVSFEIIEAAQIDGATGIQSFFQIVLPLVRPGLVSTALLSMVFAWNEFFFAVTLSYHKAATLPVYMASFMTQEGLFWASMSAAATIAILPVLILGWFTQKQLVRGLTMGAVKG</sequence>
<accession>A0A1M7QQW3</accession>
<dbReference type="PANTHER" id="PTHR32243">
    <property type="entry name" value="MALTOSE TRANSPORT SYSTEM PERMEASE-RELATED"/>
    <property type="match status" value="1"/>
</dbReference>
<dbReference type="InterPro" id="IPR000515">
    <property type="entry name" value="MetI-like"/>
</dbReference>
<evidence type="ECO:0000256" key="8">
    <source>
        <dbReference type="ARBA" id="ARBA00023136"/>
    </source>
</evidence>
<dbReference type="GO" id="GO:0055085">
    <property type="term" value="P:transmembrane transport"/>
    <property type="evidence" value="ECO:0007669"/>
    <property type="project" value="InterPro"/>
</dbReference>
<evidence type="ECO:0000256" key="6">
    <source>
        <dbReference type="ARBA" id="ARBA00022692"/>
    </source>
</evidence>
<comment type="subcellular location">
    <subcellularLocation>
        <location evidence="1 9">Cell membrane</location>
        <topology evidence="1 9">Multi-pass membrane protein</topology>
    </subcellularLocation>
</comment>
<feature type="transmembrane region" description="Helical" evidence="9">
    <location>
        <begin position="102"/>
        <end position="125"/>
    </location>
</feature>
<name>A0A1M7QQW3_9BACI</name>
<keyword evidence="7 9" id="KW-1133">Transmembrane helix</keyword>
<protein>
    <submittedName>
        <fullName evidence="11">Sorbitol/mannitol transport system permease protein</fullName>
    </submittedName>
</protein>
<reference evidence="11 12" key="1">
    <citation type="submission" date="2016-11" db="EMBL/GenBank/DDBJ databases">
        <authorList>
            <person name="Jaros S."/>
            <person name="Januszkiewicz K."/>
            <person name="Wedrychowicz H."/>
        </authorList>
    </citation>
    <scope>NUCLEOTIDE SEQUENCE [LARGE SCALE GENOMIC DNA]</scope>
    <source>
        <strain evidence="11 12">CGMCC 1.10681</strain>
    </source>
</reference>
<feature type="transmembrane region" description="Helical" evidence="9">
    <location>
        <begin position="131"/>
        <end position="151"/>
    </location>
</feature>
<evidence type="ECO:0000256" key="2">
    <source>
        <dbReference type="ARBA" id="ARBA00009047"/>
    </source>
</evidence>
<evidence type="ECO:0000256" key="1">
    <source>
        <dbReference type="ARBA" id="ARBA00004651"/>
    </source>
</evidence>
<keyword evidence="5" id="KW-0762">Sugar transport</keyword>
<keyword evidence="8 9" id="KW-0472">Membrane</keyword>
<keyword evidence="12" id="KW-1185">Reference proteome</keyword>